<dbReference type="Proteomes" id="UP000767854">
    <property type="component" value="Unassembled WGS sequence"/>
</dbReference>
<sequence length="71" mass="8017">MAENRENLTIHIKEDWCKGCGICIAFCPKQVLGFNENGKVTMLDRENCIKCGMCQMRCPDFAIFLGGKEDV</sequence>
<dbReference type="SUPFAM" id="SSF54862">
    <property type="entry name" value="4Fe-4S ferredoxins"/>
    <property type="match status" value="1"/>
</dbReference>
<dbReference type="EC" id="1.2.7.3" evidence="5"/>
<feature type="domain" description="4Fe-4S ferredoxin-type" evidence="4">
    <location>
        <begin position="8"/>
        <end position="37"/>
    </location>
</feature>
<dbReference type="Gene3D" id="3.30.70.20">
    <property type="match status" value="2"/>
</dbReference>
<keyword evidence="6" id="KW-1185">Reference proteome</keyword>
<evidence type="ECO:0000313" key="5">
    <source>
        <dbReference type="EMBL" id="MBM7561546.1"/>
    </source>
</evidence>
<dbReference type="PANTHER" id="PTHR43122:SF1">
    <property type="entry name" value="IRON-SULFUR-BINDING PROTEIN"/>
    <property type="match status" value="1"/>
</dbReference>
<dbReference type="Pfam" id="PF12838">
    <property type="entry name" value="Fer4_7"/>
    <property type="match status" value="1"/>
</dbReference>
<proteinExistence type="predicted"/>
<keyword evidence="5" id="KW-0560">Oxidoreductase</keyword>
<reference evidence="5 6" key="1">
    <citation type="submission" date="2021-01" db="EMBL/GenBank/DDBJ databases">
        <title>Genomic Encyclopedia of Type Strains, Phase IV (KMG-IV): sequencing the most valuable type-strain genomes for metagenomic binning, comparative biology and taxonomic classification.</title>
        <authorList>
            <person name="Goeker M."/>
        </authorList>
    </citation>
    <scope>NUCLEOTIDE SEQUENCE [LARGE SCALE GENOMIC DNA]</scope>
    <source>
        <strain evidence="5 6">DSM 24436</strain>
    </source>
</reference>
<gene>
    <name evidence="5" type="ORF">JOC49_001066</name>
</gene>
<organism evidence="5 6">
    <name type="scientific">Fusibacter tunisiensis</name>
    <dbReference type="NCBI Taxonomy" id="1008308"/>
    <lineage>
        <taxon>Bacteria</taxon>
        <taxon>Bacillati</taxon>
        <taxon>Bacillota</taxon>
        <taxon>Clostridia</taxon>
        <taxon>Eubacteriales</taxon>
        <taxon>Eubacteriales Family XII. Incertae Sedis</taxon>
        <taxon>Fusibacter</taxon>
    </lineage>
</organism>
<dbReference type="RefSeq" id="WP_204663162.1">
    <property type="nucleotide sequence ID" value="NZ_JAFBDT010000006.1"/>
</dbReference>
<comment type="caution">
    <text evidence="5">The sequence shown here is derived from an EMBL/GenBank/DDBJ whole genome shotgun (WGS) entry which is preliminary data.</text>
</comment>
<keyword evidence="1" id="KW-0479">Metal-binding</keyword>
<protein>
    <submittedName>
        <fullName evidence="5">2-oxoglutarate ferredoxin oxidoreductase subunit delta</fullName>
        <ecNumber evidence="5">1.2.7.3</ecNumber>
    </submittedName>
</protein>
<accession>A0ABS2MQ69</accession>
<keyword evidence="3" id="KW-0411">Iron-sulfur</keyword>
<dbReference type="InterPro" id="IPR017896">
    <property type="entry name" value="4Fe4S_Fe-S-bd"/>
</dbReference>
<name>A0ABS2MQ69_9FIRM</name>
<evidence type="ECO:0000256" key="3">
    <source>
        <dbReference type="ARBA" id="ARBA00023014"/>
    </source>
</evidence>
<dbReference type="PROSITE" id="PS00198">
    <property type="entry name" value="4FE4S_FER_1"/>
    <property type="match status" value="1"/>
</dbReference>
<dbReference type="GO" id="GO:0047553">
    <property type="term" value="F:2-oxoglutarate synthase activity"/>
    <property type="evidence" value="ECO:0007669"/>
    <property type="project" value="UniProtKB-EC"/>
</dbReference>
<dbReference type="EMBL" id="JAFBDT010000006">
    <property type="protein sequence ID" value="MBM7561546.1"/>
    <property type="molecule type" value="Genomic_DNA"/>
</dbReference>
<feature type="domain" description="4Fe-4S ferredoxin-type" evidence="4">
    <location>
        <begin position="39"/>
        <end position="68"/>
    </location>
</feature>
<evidence type="ECO:0000256" key="2">
    <source>
        <dbReference type="ARBA" id="ARBA00023004"/>
    </source>
</evidence>
<evidence type="ECO:0000259" key="4">
    <source>
        <dbReference type="PROSITE" id="PS51379"/>
    </source>
</evidence>
<dbReference type="InterPro" id="IPR017900">
    <property type="entry name" value="4Fe4S_Fe_S_CS"/>
</dbReference>
<evidence type="ECO:0000256" key="1">
    <source>
        <dbReference type="ARBA" id="ARBA00022723"/>
    </source>
</evidence>
<dbReference type="PANTHER" id="PTHR43122">
    <property type="entry name" value="FERREDOXIN SUBUNIT OF PYRUVATE:FLAVODOXIN OXIDOREDUCTASE-RELATED"/>
    <property type="match status" value="1"/>
</dbReference>
<evidence type="ECO:0000313" key="6">
    <source>
        <dbReference type="Proteomes" id="UP000767854"/>
    </source>
</evidence>
<keyword evidence="2" id="KW-0408">Iron</keyword>
<dbReference type="PROSITE" id="PS51379">
    <property type="entry name" value="4FE4S_FER_2"/>
    <property type="match status" value="2"/>
</dbReference>